<sequence>MLAAEPSVELLLMLGLVILTLLSTNLLVLALLRWLAPRRPLRPWALADAELPDVLVQLPLYNEGELVERILRAAMALDWPRDRLQVQVLDDSTDGSLEVSQRAVAAARREGLHVELLHRTRRTAFKAGALAEGLARSDAPYVAIFDADFLPPRDFLRRTVAVLAAEPGMAYVQARWAHVNRDESLLTRVQARLLDSHFRVEQEARWRLGLPVPFNGTCGLWRRAAIDDAGGWEGDTLTEDLDLSLRARLRGWRSGYLLDLEVPGVLPVSVRAWRVQQFRWTKGFVQCFVKLMPRIWRGSELPIWQRLMISFQIGQPLAFVLGAGCLLLGLPFMAGTAVAGSGLGSIAVVASVLGFAAPIAFLTSAGTGGGPRRTAVEVLGALAFTSGLLLSNARGGLEALLGYRTEFVRTPKTRAKGHPARLRWRNGFLELGTGLALLGFVLLEQPFAVIYLALLISGLVGVGVMQVFDGAAPSRLLGLRRGA</sequence>
<gene>
    <name evidence="10" type="ORF">G3446_13015</name>
</gene>
<dbReference type="SUPFAM" id="SSF53448">
    <property type="entry name" value="Nucleotide-diphospho-sugar transferases"/>
    <property type="match status" value="1"/>
</dbReference>
<evidence type="ECO:0000256" key="8">
    <source>
        <dbReference type="ARBA" id="ARBA00023316"/>
    </source>
</evidence>
<feature type="transmembrane region" description="Helical" evidence="9">
    <location>
        <begin position="12"/>
        <end position="32"/>
    </location>
</feature>
<comment type="subcellular location">
    <subcellularLocation>
        <location evidence="1">Golgi apparatus membrane</location>
        <topology evidence="1">Multi-pass membrane protein</topology>
    </subcellularLocation>
</comment>
<name>A0A6M0K0B4_9GAMM</name>
<feature type="transmembrane region" description="Helical" evidence="9">
    <location>
        <begin position="343"/>
        <end position="363"/>
    </location>
</feature>
<protein>
    <submittedName>
        <fullName evidence="10">Glycosyltransferase</fullName>
    </submittedName>
</protein>
<reference evidence="10 11" key="1">
    <citation type="submission" date="2020-02" db="EMBL/GenBank/DDBJ databases">
        <title>Genome sequences of Thiorhodococcus mannitoliphagus and Thiorhodococcus minor, purple sulfur photosynthetic bacteria in the gammaproteobacterial family, Chromatiaceae.</title>
        <authorList>
            <person name="Aviles F.A."/>
            <person name="Meyer T.E."/>
            <person name="Kyndt J.A."/>
        </authorList>
    </citation>
    <scope>NUCLEOTIDE SEQUENCE [LARGE SCALE GENOMIC DNA]</scope>
    <source>
        <strain evidence="10 11">DSM 11518</strain>
    </source>
</reference>
<keyword evidence="2" id="KW-0328">Glycosyltransferase</keyword>
<evidence type="ECO:0000313" key="10">
    <source>
        <dbReference type="EMBL" id="NEV62799.1"/>
    </source>
</evidence>
<dbReference type="PANTHER" id="PTHR32044">
    <property type="entry name" value="GLUCOMANNAN 4-BETA-MANNOSYLTRANSFERASE 9"/>
    <property type="match status" value="1"/>
</dbReference>
<evidence type="ECO:0000313" key="11">
    <source>
        <dbReference type="Proteomes" id="UP000483379"/>
    </source>
</evidence>
<dbReference type="PANTHER" id="PTHR32044:SF80">
    <property type="entry name" value="XYLOGLUCAN GLYCOSYLTRANSFERASE 2-RELATED"/>
    <property type="match status" value="1"/>
</dbReference>
<evidence type="ECO:0000256" key="6">
    <source>
        <dbReference type="ARBA" id="ARBA00023034"/>
    </source>
</evidence>
<dbReference type="EMBL" id="JAAIJQ010000035">
    <property type="protein sequence ID" value="NEV62799.1"/>
    <property type="molecule type" value="Genomic_DNA"/>
</dbReference>
<dbReference type="FunFam" id="3.90.550.10:FF:000057">
    <property type="entry name" value="Glycosyltransferase-like protein, family 2"/>
    <property type="match status" value="1"/>
</dbReference>
<dbReference type="Pfam" id="PF13641">
    <property type="entry name" value="Glyco_tranf_2_3"/>
    <property type="match status" value="1"/>
</dbReference>
<feature type="transmembrane region" description="Helical" evidence="9">
    <location>
        <begin position="316"/>
        <end position="337"/>
    </location>
</feature>
<evidence type="ECO:0000256" key="7">
    <source>
        <dbReference type="ARBA" id="ARBA00023136"/>
    </source>
</evidence>
<evidence type="ECO:0000256" key="2">
    <source>
        <dbReference type="ARBA" id="ARBA00022676"/>
    </source>
</evidence>
<dbReference type="RefSeq" id="WP_164453266.1">
    <property type="nucleotide sequence ID" value="NZ_JAAIJQ010000035.1"/>
</dbReference>
<keyword evidence="6" id="KW-0333">Golgi apparatus</keyword>
<accession>A0A6M0K0B4</accession>
<keyword evidence="8" id="KW-0961">Cell wall biogenesis/degradation</keyword>
<evidence type="ECO:0000256" key="9">
    <source>
        <dbReference type="SAM" id="Phobius"/>
    </source>
</evidence>
<dbReference type="Gene3D" id="3.90.550.10">
    <property type="entry name" value="Spore Coat Polysaccharide Biosynthesis Protein SpsA, Chain A"/>
    <property type="match status" value="1"/>
</dbReference>
<dbReference type="GO" id="GO:0071555">
    <property type="term" value="P:cell wall organization"/>
    <property type="evidence" value="ECO:0007669"/>
    <property type="project" value="UniProtKB-KW"/>
</dbReference>
<keyword evidence="11" id="KW-1185">Reference proteome</keyword>
<evidence type="ECO:0000256" key="5">
    <source>
        <dbReference type="ARBA" id="ARBA00022989"/>
    </source>
</evidence>
<evidence type="ECO:0000256" key="3">
    <source>
        <dbReference type="ARBA" id="ARBA00022679"/>
    </source>
</evidence>
<dbReference type="GO" id="GO:0016757">
    <property type="term" value="F:glycosyltransferase activity"/>
    <property type="evidence" value="ECO:0007669"/>
    <property type="project" value="UniProtKB-KW"/>
</dbReference>
<dbReference type="InterPro" id="IPR029044">
    <property type="entry name" value="Nucleotide-diphossugar_trans"/>
</dbReference>
<feature type="transmembrane region" description="Helical" evidence="9">
    <location>
        <begin position="449"/>
        <end position="471"/>
    </location>
</feature>
<evidence type="ECO:0000256" key="1">
    <source>
        <dbReference type="ARBA" id="ARBA00004653"/>
    </source>
</evidence>
<dbReference type="Proteomes" id="UP000483379">
    <property type="component" value="Unassembled WGS sequence"/>
</dbReference>
<organism evidence="10 11">
    <name type="scientific">Thiorhodococcus minor</name>
    <dbReference type="NCBI Taxonomy" id="57489"/>
    <lineage>
        <taxon>Bacteria</taxon>
        <taxon>Pseudomonadati</taxon>
        <taxon>Pseudomonadota</taxon>
        <taxon>Gammaproteobacteria</taxon>
        <taxon>Chromatiales</taxon>
        <taxon>Chromatiaceae</taxon>
        <taxon>Thiorhodococcus</taxon>
    </lineage>
</organism>
<keyword evidence="4 9" id="KW-0812">Transmembrane</keyword>
<feature type="transmembrane region" description="Helical" evidence="9">
    <location>
        <begin position="424"/>
        <end position="443"/>
    </location>
</feature>
<keyword evidence="3 10" id="KW-0808">Transferase</keyword>
<evidence type="ECO:0000256" key="4">
    <source>
        <dbReference type="ARBA" id="ARBA00022692"/>
    </source>
</evidence>
<proteinExistence type="predicted"/>
<comment type="caution">
    <text evidence="10">The sequence shown here is derived from an EMBL/GenBank/DDBJ whole genome shotgun (WGS) entry which is preliminary data.</text>
</comment>
<keyword evidence="5 9" id="KW-1133">Transmembrane helix</keyword>
<dbReference type="AlphaFoldDB" id="A0A6M0K0B4"/>
<keyword evidence="7 9" id="KW-0472">Membrane</keyword>